<dbReference type="Proteomes" id="UP000430021">
    <property type="component" value="Unassembled WGS sequence"/>
</dbReference>
<evidence type="ECO:0000313" key="6">
    <source>
        <dbReference type="EMBL" id="MXP37762.1"/>
    </source>
</evidence>
<reference evidence="6 7" key="1">
    <citation type="submission" date="2019-12" db="EMBL/GenBank/DDBJ databases">
        <title>Genomic-based taxomic classification of the family Erythrobacteraceae.</title>
        <authorList>
            <person name="Xu L."/>
        </authorList>
    </citation>
    <scope>NUCLEOTIDE SEQUENCE [LARGE SCALE GENOMIC DNA]</scope>
    <source>
        <strain evidence="6 7">JCM 10282</strain>
    </source>
</reference>
<dbReference type="Pfam" id="PF04333">
    <property type="entry name" value="MlaA"/>
    <property type="match status" value="1"/>
</dbReference>
<dbReference type="InterPro" id="IPR007428">
    <property type="entry name" value="MlaA"/>
</dbReference>
<dbReference type="OrthoDB" id="9785326at2"/>
<evidence type="ECO:0000313" key="7">
    <source>
        <dbReference type="Proteomes" id="UP000430021"/>
    </source>
</evidence>
<dbReference type="PRINTS" id="PR01805">
    <property type="entry name" value="VACJLIPOPROT"/>
</dbReference>
<comment type="caution">
    <text evidence="6">The sequence shown here is derived from an EMBL/GenBank/DDBJ whole genome shotgun (WGS) entry which is preliminary data.</text>
</comment>
<evidence type="ECO:0000313" key="5">
    <source>
        <dbReference type="EMBL" id="MBB3774589.1"/>
    </source>
</evidence>
<dbReference type="AlphaFoldDB" id="A0A6I4UFW4"/>
<dbReference type="EMBL" id="JACICE010000001">
    <property type="protein sequence ID" value="MBB3774589.1"/>
    <property type="molecule type" value="Genomic_DNA"/>
</dbReference>
<dbReference type="Proteomes" id="UP000548685">
    <property type="component" value="Unassembled WGS sequence"/>
</dbReference>
<evidence type="ECO:0000256" key="4">
    <source>
        <dbReference type="SAM" id="SignalP"/>
    </source>
</evidence>
<comment type="similarity">
    <text evidence="1">Belongs to the MlaA family.</text>
</comment>
<dbReference type="PANTHER" id="PTHR30035">
    <property type="entry name" value="LIPOPROTEIN VACJ-RELATED"/>
    <property type="match status" value="1"/>
</dbReference>
<dbReference type="GO" id="GO:0016020">
    <property type="term" value="C:membrane"/>
    <property type="evidence" value="ECO:0007669"/>
    <property type="project" value="InterPro"/>
</dbReference>
<proteinExistence type="inferred from homology"/>
<sequence length="339" mass="36466">MPSLTLLATPPQLLSAALALAAPQPQAPPPPPQVVPLEWNLAAVQDSALPATDGPPDDAAPPPPEGETADGEPANEIVVEGEYGPPKSDPLERVNEESYRLTQAVDQTLVEPMANAYRDGLPEPIRDGLGNVVRNLAEPTNALNFLLQGKVGKAFETLGRLAINSTIGVGGLFDVAGKKADIPYRRNGFGNTMGYYGIGPGPYMFVPVTGPTSVRDFIGLTLDQALLPFAFGKPFNKPTYTVPYFVVNSLDQRLEFDAEIAAIRNSDDPYLMRRETYLAKRRRDIALLKGEPISELDQMRLEELEGTPSFDTAAPPPVANVAPVEPPANPEALLITQPR</sequence>
<feature type="region of interest" description="Disordered" evidence="3">
    <location>
        <begin position="42"/>
        <end position="73"/>
    </location>
</feature>
<reference evidence="5 8" key="2">
    <citation type="submission" date="2020-08" db="EMBL/GenBank/DDBJ databases">
        <title>Genomic Encyclopedia of Type Strains, Phase IV (KMG-IV): sequencing the most valuable type-strain genomes for metagenomic binning, comparative biology and taxonomic classification.</title>
        <authorList>
            <person name="Goeker M."/>
        </authorList>
    </citation>
    <scope>NUCLEOTIDE SEQUENCE [LARGE SCALE GENOMIC DNA]</scope>
    <source>
        <strain evidence="5 8">DSM 8510</strain>
    </source>
</reference>
<keyword evidence="2 4" id="KW-0732">Signal</keyword>
<keyword evidence="8" id="KW-1185">Reference proteome</keyword>
<feature type="compositionally biased region" description="Pro residues" evidence="3">
    <location>
        <begin position="314"/>
        <end position="329"/>
    </location>
</feature>
<evidence type="ECO:0000313" key="8">
    <source>
        <dbReference type="Proteomes" id="UP000548685"/>
    </source>
</evidence>
<evidence type="ECO:0000256" key="2">
    <source>
        <dbReference type="ARBA" id="ARBA00022729"/>
    </source>
</evidence>
<feature type="region of interest" description="Disordered" evidence="3">
    <location>
        <begin position="307"/>
        <end position="339"/>
    </location>
</feature>
<organism evidence="6 7">
    <name type="scientific">Erythrobacter ramosus</name>
    <dbReference type="NCBI Taxonomy" id="35811"/>
    <lineage>
        <taxon>Bacteria</taxon>
        <taxon>Pseudomonadati</taxon>
        <taxon>Pseudomonadota</taxon>
        <taxon>Alphaproteobacteria</taxon>
        <taxon>Sphingomonadales</taxon>
        <taxon>Erythrobacteraceae</taxon>
        <taxon>Erythrobacter/Porphyrobacter group</taxon>
        <taxon>Erythrobacter</taxon>
    </lineage>
</organism>
<dbReference type="RefSeq" id="WP_160759872.1">
    <property type="nucleotide sequence ID" value="NZ_BAAADZ010000002.1"/>
</dbReference>
<evidence type="ECO:0000256" key="3">
    <source>
        <dbReference type="SAM" id="MobiDB-lite"/>
    </source>
</evidence>
<protein>
    <submittedName>
        <fullName evidence="5">Phospholipid-binding lipoprotein MlaA</fullName>
    </submittedName>
    <submittedName>
        <fullName evidence="6">VacJ family lipoprotein</fullName>
    </submittedName>
</protein>
<feature type="chain" id="PRO_5026263220" evidence="4">
    <location>
        <begin position="22"/>
        <end position="339"/>
    </location>
</feature>
<feature type="signal peptide" evidence="4">
    <location>
        <begin position="1"/>
        <end position="21"/>
    </location>
</feature>
<dbReference type="PANTHER" id="PTHR30035:SF3">
    <property type="entry name" value="INTERMEMBRANE PHOSPHOLIPID TRANSPORT SYSTEM LIPOPROTEIN MLAA"/>
    <property type="match status" value="1"/>
</dbReference>
<dbReference type="EMBL" id="WTYB01000001">
    <property type="protein sequence ID" value="MXP37762.1"/>
    <property type="molecule type" value="Genomic_DNA"/>
</dbReference>
<dbReference type="GO" id="GO:0120010">
    <property type="term" value="P:intermembrane phospholipid transfer"/>
    <property type="evidence" value="ECO:0007669"/>
    <property type="project" value="TreeGrafter"/>
</dbReference>
<accession>A0A6I4UFW4</accession>
<gene>
    <name evidence="5" type="ORF">FHS52_000532</name>
    <name evidence="6" type="ORF">GRI59_03925</name>
</gene>
<name>A0A6I4UFW4_9SPHN</name>
<evidence type="ECO:0000256" key="1">
    <source>
        <dbReference type="ARBA" id="ARBA00010634"/>
    </source>
</evidence>
<keyword evidence="6" id="KW-0449">Lipoprotein</keyword>